<protein>
    <submittedName>
        <fullName evidence="1">Uncharacterized protein</fullName>
    </submittedName>
</protein>
<proteinExistence type="predicted"/>
<organism evidence="1 2">
    <name type="scientific">Mycobacterium leprae</name>
    <dbReference type="NCBI Taxonomy" id="1769"/>
    <lineage>
        <taxon>Bacteria</taxon>
        <taxon>Bacillati</taxon>
        <taxon>Actinomycetota</taxon>
        <taxon>Actinomycetes</taxon>
        <taxon>Mycobacteriales</taxon>
        <taxon>Mycobacteriaceae</taxon>
        <taxon>Mycobacterium</taxon>
    </lineage>
</organism>
<accession>A0AAD0KS66</accession>
<name>A0AAD0KS66_MYCLR</name>
<evidence type="ECO:0000313" key="2">
    <source>
        <dbReference type="Proteomes" id="UP000249682"/>
    </source>
</evidence>
<dbReference type="AlphaFoldDB" id="A0AAD0KS66"/>
<gene>
    <name evidence="1" type="ORF">DIJ64_07660</name>
</gene>
<evidence type="ECO:0000313" key="1">
    <source>
        <dbReference type="EMBL" id="AWV47985.1"/>
    </source>
</evidence>
<dbReference type="Proteomes" id="UP000249682">
    <property type="component" value="Chromosome"/>
</dbReference>
<sequence length="64" mass="7089">MSDGLPEARYVSFRRSSCQAQSGTRAARGQLPAYNPNYYDSIICDGLDVADLRNKMSTDDLHCS</sequence>
<reference evidence="1 2" key="1">
    <citation type="submission" date="2018-05" db="EMBL/GenBank/DDBJ databases">
        <title>Evolution of small genomes with special reference to Mycobacterium leprae.</title>
        <authorList>
            <person name="Mohanty P.S."/>
            <person name="Bansal A.K."/>
            <person name="Gupta U.D."/>
            <person name="Naaz F."/>
            <person name="Dwivedi V.D."/>
            <person name="Singh H."/>
            <person name="Gupta G."/>
            <person name="Sharma S."/>
            <person name="Arora M."/>
        </authorList>
    </citation>
    <scope>NUCLEOTIDE SEQUENCE [LARGE SCALE GENOMIC DNA]</scope>
    <source>
        <strain evidence="1 2">MRHRU-235-G</strain>
    </source>
</reference>
<dbReference type="EMBL" id="CP029543">
    <property type="protein sequence ID" value="AWV47985.1"/>
    <property type="molecule type" value="Genomic_DNA"/>
</dbReference>